<protein>
    <submittedName>
        <fullName evidence="1">Uncharacterized protein</fullName>
    </submittedName>
</protein>
<proteinExistence type="predicted"/>
<reference evidence="1" key="1">
    <citation type="submission" date="2019-10" db="EMBL/GenBank/DDBJ databases">
        <title>The sequence and de novo assembly of the wild yak genome.</title>
        <authorList>
            <person name="Liu Y."/>
        </authorList>
    </citation>
    <scope>NUCLEOTIDE SEQUENCE [LARGE SCALE GENOMIC DNA]</scope>
    <source>
        <strain evidence="1">WY2019</strain>
    </source>
</reference>
<sequence length="108" mass="12112">MLCNYCGQDAVTTELVQDVCLLLIVIITMKKIVRSNGKEDNFEPWHHISESTYRYDPLAGHGVFKTCKYVVICPHEKPYSPSSPHLSGPPGLSNALIPLIEREQTQSL</sequence>
<organism evidence="1 2">
    <name type="scientific">Bos mutus</name>
    <name type="common">wild yak</name>
    <dbReference type="NCBI Taxonomy" id="72004"/>
    <lineage>
        <taxon>Eukaryota</taxon>
        <taxon>Metazoa</taxon>
        <taxon>Chordata</taxon>
        <taxon>Craniata</taxon>
        <taxon>Vertebrata</taxon>
        <taxon>Euteleostomi</taxon>
        <taxon>Mammalia</taxon>
        <taxon>Eutheria</taxon>
        <taxon>Laurasiatheria</taxon>
        <taxon>Artiodactyla</taxon>
        <taxon>Ruminantia</taxon>
        <taxon>Pecora</taxon>
        <taxon>Bovidae</taxon>
        <taxon>Bovinae</taxon>
        <taxon>Bos</taxon>
    </lineage>
</organism>
<gene>
    <name evidence="1" type="ORF">E5288_WYG022145</name>
</gene>
<name>A0A6B0RLQ1_9CETA</name>
<comment type="caution">
    <text evidence="1">The sequence shown here is derived from an EMBL/GenBank/DDBJ whole genome shotgun (WGS) entry which is preliminary data.</text>
</comment>
<dbReference type="AlphaFoldDB" id="A0A6B0RLQ1"/>
<accession>A0A6B0RLQ1</accession>
<dbReference type="EMBL" id="VBQZ03000057">
    <property type="protein sequence ID" value="MXQ89617.1"/>
    <property type="molecule type" value="Genomic_DNA"/>
</dbReference>
<evidence type="ECO:0000313" key="2">
    <source>
        <dbReference type="Proteomes" id="UP000322234"/>
    </source>
</evidence>
<evidence type="ECO:0000313" key="1">
    <source>
        <dbReference type="EMBL" id="MXQ89617.1"/>
    </source>
</evidence>
<dbReference type="Proteomes" id="UP000322234">
    <property type="component" value="Unassembled WGS sequence"/>
</dbReference>
<keyword evidence="2" id="KW-1185">Reference proteome</keyword>